<reference evidence="2" key="1">
    <citation type="journal article" date="2015" name="Nature">
        <title>Complex archaea that bridge the gap between prokaryotes and eukaryotes.</title>
        <authorList>
            <person name="Spang A."/>
            <person name="Saw J.H."/>
            <person name="Jorgensen S.L."/>
            <person name="Zaremba-Niedzwiedzka K."/>
            <person name="Martijn J."/>
            <person name="Lind A.E."/>
            <person name="van Eijk R."/>
            <person name="Schleper C."/>
            <person name="Guy L."/>
            <person name="Ettema T.J."/>
        </authorList>
    </citation>
    <scope>NUCLEOTIDE SEQUENCE</scope>
</reference>
<dbReference type="SMART" id="SM00729">
    <property type="entry name" value="Elp3"/>
    <property type="match status" value="1"/>
</dbReference>
<protein>
    <recommendedName>
        <fullName evidence="1">Elp3/MiaA/NifB-like radical SAM core domain-containing protein</fullName>
    </recommendedName>
</protein>
<name>A0A0F9WBQ1_9ZZZZ</name>
<dbReference type="SUPFAM" id="SSF102114">
    <property type="entry name" value="Radical SAM enzymes"/>
    <property type="match status" value="1"/>
</dbReference>
<dbReference type="EMBL" id="LAZR01000306">
    <property type="protein sequence ID" value="KKN75618.1"/>
    <property type="molecule type" value="Genomic_DNA"/>
</dbReference>
<evidence type="ECO:0000313" key="2">
    <source>
        <dbReference type="EMBL" id="KKN75618.1"/>
    </source>
</evidence>
<organism evidence="2">
    <name type="scientific">marine sediment metagenome</name>
    <dbReference type="NCBI Taxonomy" id="412755"/>
    <lineage>
        <taxon>unclassified sequences</taxon>
        <taxon>metagenomes</taxon>
        <taxon>ecological metagenomes</taxon>
    </lineage>
</organism>
<evidence type="ECO:0000259" key="1">
    <source>
        <dbReference type="SMART" id="SM00729"/>
    </source>
</evidence>
<gene>
    <name evidence="2" type="ORF">LCGC14_0378560</name>
</gene>
<dbReference type="InterPro" id="IPR006638">
    <property type="entry name" value="Elp3/MiaA/NifB-like_rSAM"/>
</dbReference>
<sequence length="330" mass="38079">MNRGDVVNIRLTHIDGKLPNLALMKLAHWHQSQGDQVTLARTPSPSMFEPQYDRVYGSAIFGWSKPVAQRLQDAFPDAIIGGTGVGDMSLTVESLLELETYEHYDYSIYPEYEFSLGFTQRGCRLNCGFCVVPKKEGKPRSTNTIWDIWRPETERRVVLLDNDFFGQPESEWQARFQEIKEGGFKVSFNQGINIRMVTPEAAAAIASVPYYDDQFKTRRLYTAWDNLGQEKVFFNGVDMLRDAGIPPSHLMVYMLIGYKPGETMEEILYRYQRLTEVGCKAYPMVFNNLNPELKRFQRWVIRRYHEFIAWEDFNKAVPVKSGVPLPLVGF</sequence>
<dbReference type="GO" id="GO:0003824">
    <property type="term" value="F:catalytic activity"/>
    <property type="evidence" value="ECO:0007669"/>
    <property type="project" value="InterPro"/>
</dbReference>
<proteinExistence type="predicted"/>
<comment type="caution">
    <text evidence="2">The sequence shown here is derived from an EMBL/GenBank/DDBJ whole genome shotgun (WGS) entry which is preliminary data.</text>
</comment>
<accession>A0A0F9WBQ1</accession>
<dbReference type="AlphaFoldDB" id="A0A0F9WBQ1"/>
<feature type="domain" description="Elp3/MiaA/NifB-like radical SAM core" evidence="1">
    <location>
        <begin position="113"/>
        <end position="315"/>
    </location>
</feature>
<dbReference type="GO" id="GO:0051536">
    <property type="term" value="F:iron-sulfur cluster binding"/>
    <property type="evidence" value="ECO:0007669"/>
    <property type="project" value="InterPro"/>
</dbReference>
<dbReference type="InterPro" id="IPR058240">
    <property type="entry name" value="rSAM_sf"/>
</dbReference>